<protein>
    <submittedName>
        <fullName evidence="1">CG33752</fullName>
    </submittedName>
</protein>
<dbReference type="OMA" id="NSIWALQ"/>
<dbReference type="SMART" id="SM00697">
    <property type="entry name" value="DM8"/>
    <property type="match status" value="1"/>
</dbReference>
<reference evidence="1 2" key="1">
    <citation type="submission" date="2015-08" db="EMBL/GenBank/DDBJ databases">
        <title>Ancestral chromatin configuration constrains chromatin evolution on differentiating sex chromosomes in Drosophila.</title>
        <authorList>
            <person name="Zhou Q."/>
            <person name="Bachtrog D."/>
        </authorList>
    </citation>
    <scope>NUCLEOTIDE SEQUENCE [LARGE SCALE GENOMIC DNA]</scope>
    <source>
        <tissue evidence="1">Whole larvae</tissue>
    </source>
</reference>
<proteinExistence type="predicted"/>
<keyword evidence="2" id="KW-1185">Reference proteome</keyword>
<evidence type="ECO:0000313" key="2">
    <source>
        <dbReference type="Proteomes" id="UP000494163"/>
    </source>
</evidence>
<dbReference type="OrthoDB" id="7789165at2759"/>
<organism evidence="1 2">
    <name type="scientific">Drosophila busckii</name>
    <name type="common">Fruit fly</name>
    <dbReference type="NCBI Taxonomy" id="30019"/>
    <lineage>
        <taxon>Eukaryota</taxon>
        <taxon>Metazoa</taxon>
        <taxon>Ecdysozoa</taxon>
        <taxon>Arthropoda</taxon>
        <taxon>Hexapoda</taxon>
        <taxon>Insecta</taxon>
        <taxon>Pterygota</taxon>
        <taxon>Neoptera</taxon>
        <taxon>Endopterygota</taxon>
        <taxon>Diptera</taxon>
        <taxon>Brachycera</taxon>
        <taxon>Muscomorpha</taxon>
        <taxon>Ephydroidea</taxon>
        <taxon>Drosophilidae</taxon>
        <taxon>Drosophila</taxon>
    </lineage>
</organism>
<sequence length="112" mass="13373">MNFSILRKLNGYHPFLYNLTVDFCRYMKHPNPMVVFYYFQRAFQPYSNLNHTCPYNHDVIVNDFVLDDKMFDKLPLPKGNYLLLLKIAINSIWALQISTYMDVDVRQTIRNG</sequence>
<accession>A0A0M4EK70</accession>
<gene>
    <name evidence="1" type="ORF">Dbus_chr3Rg202</name>
</gene>
<name>A0A0M4EK70_DROBS</name>
<dbReference type="Proteomes" id="UP000494163">
    <property type="component" value="Chromosome 3R"/>
</dbReference>
<dbReference type="AlphaFoldDB" id="A0A0M4EK70"/>
<evidence type="ECO:0000313" key="1">
    <source>
        <dbReference type="EMBL" id="ALC45452.1"/>
    </source>
</evidence>
<dbReference type="EMBL" id="CP012526">
    <property type="protein sequence ID" value="ALC45452.1"/>
    <property type="molecule type" value="Genomic_DNA"/>
</dbReference>
<dbReference type="Pfam" id="PF06477">
    <property type="entry name" value="DUF1091"/>
    <property type="match status" value="1"/>
</dbReference>
<dbReference type="PANTHER" id="PTHR20898">
    <property type="entry name" value="DAEDALUS ON 3-RELATED-RELATED"/>
    <property type="match status" value="1"/>
</dbReference>
<dbReference type="PANTHER" id="PTHR20898:SF0">
    <property type="entry name" value="DAEDALUS ON 3-RELATED"/>
    <property type="match status" value="1"/>
</dbReference>
<dbReference type="InterPro" id="IPR010512">
    <property type="entry name" value="DUF1091"/>
</dbReference>